<dbReference type="GO" id="GO:0005886">
    <property type="term" value="C:plasma membrane"/>
    <property type="evidence" value="ECO:0007669"/>
    <property type="project" value="UniProtKB-SubCell"/>
</dbReference>
<keyword evidence="2 7" id="KW-0813">Transport</keyword>
<dbReference type="PANTHER" id="PTHR30465:SF0">
    <property type="entry name" value="OLIGOPEPTIDE TRANSPORT SYSTEM PERMEASE PROTEIN APPB"/>
    <property type="match status" value="1"/>
</dbReference>
<dbReference type="AlphaFoldDB" id="A0A0A8X708"/>
<dbReference type="GO" id="GO:0055085">
    <property type="term" value="P:transmembrane transport"/>
    <property type="evidence" value="ECO:0007669"/>
    <property type="project" value="InterPro"/>
</dbReference>
<feature type="transmembrane region" description="Helical" evidence="7">
    <location>
        <begin position="12"/>
        <end position="29"/>
    </location>
</feature>
<evidence type="ECO:0000256" key="4">
    <source>
        <dbReference type="ARBA" id="ARBA00022692"/>
    </source>
</evidence>
<feature type="transmembrane region" description="Helical" evidence="7">
    <location>
        <begin position="170"/>
        <end position="193"/>
    </location>
</feature>
<dbReference type="CDD" id="cd06261">
    <property type="entry name" value="TM_PBP2"/>
    <property type="match status" value="1"/>
</dbReference>
<dbReference type="STRING" id="1321606.SAMD00020551_3876"/>
<dbReference type="PROSITE" id="PS50928">
    <property type="entry name" value="ABC_TM1"/>
    <property type="match status" value="1"/>
</dbReference>
<evidence type="ECO:0000256" key="1">
    <source>
        <dbReference type="ARBA" id="ARBA00004651"/>
    </source>
</evidence>
<dbReference type="OrthoDB" id="2551456at2"/>
<evidence type="ECO:0000256" key="5">
    <source>
        <dbReference type="ARBA" id="ARBA00022989"/>
    </source>
</evidence>
<sequence length="317" mass="35737">MVYFKKAIEHFVLWVVCVFLFIGILFLPAKTNYETGQGGQFKSASYDYELDTHIENITGFFSFVKENPGLGEFVPGQSYADRIADKSWKSLLLVVPTLILAYVLGVLKGIFDFRMQKKKLNFLGNGTTWLFISMPDLFFIIVAQIGLMFLYEKGLFFHVTLYGSEKLETYVVGILFLLIYPVFYLANITNVSLQEQQGNDYIRTAQSKGTSGMRILFIHILKNSFPRILAHSNTITLYVLSNLFIVEKLMDFQGAADGLYDAVLRGTGFKIGLEIMVDGVSAVGYTVFFASIILVSNLVTQIFKSLVTPASQEMNHE</sequence>
<dbReference type="PANTHER" id="PTHR30465">
    <property type="entry name" value="INNER MEMBRANE ABC TRANSPORTER"/>
    <property type="match status" value="1"/>
</dbReference>
<evidence type="ECO:0000259" key="8">
    <source>
        <dbReference type="PROSITE" id="PS50928"/>
    </source>
</evidence>
<dbReference type="InterPro" id="IPR000515">
    <property type="entry name" value="MetI-like"/>
</dbReference>
<organism evidence="9 10">
    <name type="scientific">Mesobacillus selenatarsenatis (strain DSM 18680 / JCM 14380 / FERM P-15431 / SF-1)</name>
    <dbReference type="NCBI Taxonomy" id="1321606"/>
    <lineage>
        <taxon>Bacteria</taxon>
        <taxon>Bacillati</taxon>
        <taxon>Bacillota</taxon>
        <taxon>Bacilli</taxon>
        <taxon>Bacillales</taxon>
        <taxon>Bacillaceae</taxon>
        <taxon>Mesobacillus</taxon>
    </lineage>
</organism>
<feature type="transmembrane region" description="Helical" evidence="7">
    <location>
        <begin position="128"/>
        <end position="150"/>
    </location>
</feature>
<evidence type="ECO:0000256" key="7">
    <source>
        <dbReference type="RuleBase" id="RU363032"/>
    </source>
</evidence>
<dbReference type="Pfam" id="PF00528">
    <property type="entry name" value="BPD_transp_1"/>
    <property type="match status" value="1"/>
</dbReference>
<evidence type="ECO:0000313" key="10">
    <source>
        <dbReference type="Proteomes" id="UP000031014"/>
    </source>
</evidence>
<comment type="caution">
    <text evidence="9">The sequence shown here is derived from an EMBL/GenBank/DDBJ whole genome shotgun (WGS) entry which is preliminary data.</text>
</comment>
<comment type="subcellular location">
    <subcellularLocation>
        <location evidence="1 7">Cell membrane</location>
        <topology evidence="1 7">Multi-pass membrane protein</topology>
    </subcellularLocation>
</comment>
<keyword evidence="5 7" id="KW-1133">Transmembrane helix</keyword>
<evidence type="ECO:0000313" key="9">
    <source>
        <dbReference type="EMBL" id="GAM15718.1"/>
    </source>
</evidence>
<feature type="domain" description="ABC transmembrane type-1" evidence="8">
    <location>
        <begin position="87"/>
        <end position="304"/>
    </location>
</feature>
<keyword evidence="3" id="KW-1003">Cell membrane</keyword>
<reference evidence="9 10" key="1">
    <citation type="submission" date="2013-06" db="EMBL/GenBank/DDBJ databases">
        <title>Whole genome shotgun sequence of Bacillus selenatarsenatis SF-1.</title>
        <authorList>
            <person name="Kuroda M."/>
            <person name="Sei K."/>
            <person name="Yamashita M."/>
            <person name="Ike M."/>
        </authorList>
    </citation>
    <scope>NUCLEOTIDE SEQUENCE [LARGE SCALE GENOMIC DNA]</scope>
    <source>
        <strain evidence="9 10">SF-1</strain>
    </source>
</reference>
<dbReference type="SUPFAM" id="SSF161098">
    <property type="entry name" value="MetI-like"/>
    <property type="match status" value="1"/>
</dbReference>
<feature type="transmembrane region" description="Helical" evidence="7">
    <location>
        <begin position="88"/>
        <end position="107"/>
    </location>
</feature>
<feature type="transmembrane region" description="Helical" evidence="7">
    <location>
        <begin position="275"/>
        <end position="299"/>
    </location>
</feature>
<evidence type="ECO:0000256" key="3">
    <source>
        <dbReference type="ARBA" id="ARBA00022475"/>
    </source>
</evidence>
<evidence type="ECO:0000256" key="2">
    <source>
        <dbReference type="ARBA" id="ARBA00022448"/>
    </source>
</evidence>
<evidence type="ECO:0000256" key="6">
    <source>
        <dbReference type="ARBA" id="ARBA00023136"/>
    </source>
</evidence>
<accession>A0A0A8X708</accession>
<keyword evidence="4 7" id="KW-0812">Transmembrane</keyword>
<dbReference type="RefSeq" id="WP_041967351.1">
    <property type="nucleotide sequence ID" value="NZ_BASE01000091.1"/>
</dbReference>
<dbReference type="Gene3D" id="1.10.3720.10">
    <property type="entry name" value="MetI-like"/>
    <property type="match status" value="1"/>
</dbReference>
<dbReference type="InterPro" id="IPR035906">
    <property type="entry name" value="MetI-like_sf"/>
</dbReference>
<name>A0A0A8X708_MESS1</name>
<comment type="similarity">
    <text evidence="7">Belongs to the binding-protein-dependent transport system permease family.</text>
</comment>
<dbReference type="EMBL" id="BASE01000091">
    <property type="protein sequence ID" value="GAM15718.1"/>
    <property type="molecule type" value="Genomic_DNA"/>
</dbReference>
<gene>
    <name evidence="9" type="ORF">SAMD00020551_3876</name>
</gene>
<dbReference type="Proteomes" id="UP000031014">
    <property type="component" value="Unassembled WGS sequence"/>
</dbReference>
<proteinExistence type="inferred from homology"/>
<keyword evidence="10" id="KW-1185">Reference proteome</keyword>
<protein>
    <submittedName>
        <fullName evidence="9">Oligopeptide transport system permease protein OppB</fullName>
    </submittedName>
</protein>
<keyword evidence="6 7" id="KW-0472">Membrane</keyword>